<accession>A0A166J998</accession>
<feature type="non-terminal residue" evidence="2">
    <location>
        <position position="1"/>
    </location>
</feature>
<gene>
    <name evidence="2" type="ORF">FIBSPDRAFT_699091</name>
</gene>
<evidence type="ECO:0000256" key="1">
    <source>
        <dbReference type="SAM" id="Phobius"/>
    </source>
</evidence>
<dbReference type="PANTHER" id="PTHR35043">
    <property type="entry name" value="TRANSCRIPTION FACTOR DOMAIN-CONTAINING PROTEIN"/>
    <property type="match status" value="1"/>
</dbReference>
<dbReference type="OrthoDB" id="9451547at2759"/>
<sequence length="203" mass="23153">CRTLSAIVYGCLATVFACVWVAVHPNIPRVPDPAKGWRHWLPIWIRTQIHSALATIVGLILPEMIVFLSSQQWSNARQVAWDLNEASRKRLAWTTTHGFWVIMEGFQYVDGDTRLHPLSRDDVERHVEDGTLEAPLEAEIWALSKGGSFAKVCALLQTLWFVAQCGARAKEQLPFAQLEIMTLAYTLMTMAMYGFWWKKPLRV</sequence>
<keyword evidence="1" id="KW-0472">Membrane</keyword>
<name>A0A166J998_9AGAM</name>
<keyword evidence="1" id="KW-0812">Transmembrane</keyword>
<feature type="non-terminal residue" evidence="2">
    <location>
        <position position="203"/>
    </location>
</feature>
<proteinExistence type="predicted"/>
<keyword evidence="1" id="KW-1133">Transmembrane helix</keyword>
<evidence type="ECO:0000313" key="2">
    <source>
        <dbReference type="EMBL" id="KZP20626.1"/>
    </source>
</evidence>
<reference evidence="2 3" key="1">
    <citation type="journal article" date="2016" name="Mol. Biol. Evol.">
        <title>Comparative Genomics of Early-Diverging Mushroom-Forming Fungi Provides Insights into the Origins of Lignocellulose Decay Capabilities.</title>
        <authorList>
            <person name="Nagy L.G."/>
            <person name="Riley R."/>
            <person name="Tritt A."/>
            <person name="Adam C."/>
            <person name="Daum C."/>
            <person name="Floudas D."/>
            <person name="Sun H."/>
            <person name="Yadav J.S."/>
            <person name="Pangilinan J."/>
            <person name="Larsson K.H."/>
            <person name="Matsuura K."/>
            <person name="Barry K."/>
            <person name="Labutti K."/>
            <person name="Kuo R."/>
            <person name="Ohm R.A."/>
            <person name="Bhattacharya S.S."/>
            <person name="Shirouzu T."/>
            <person name="Yoshinaga Y."/>
            <person name="Martin F.M."/>
            <person name="Grigoriev I.V."/>
            <person name="Hibbett D.S."/>
        </authorList>
    </citation>
    <scope>NUCLEOTIDE SEQUENCE [LARGE SCALE GENOMIC DNA]</scope>
    <source>
        <strain evidence="2 3">CBS 109695</strain>
    </source>
</reference>
<evidence type="ECO:0000313" key="3">
    <source>
        <dbReference type="Proteomes" id="UP000076532"/>
    </source>
</evidence>
<organism evidence="2 3">
    <name type="scientific">Athelia psychrophila</name>
    <dbReference type="NCBI Taxonomy" id="1759441"/>
    <lineage>
        <taxon>Eukaryota</taxon>
        <taxon>Fungi</taxon>
        <taxon>Dikarya</taxon>
        <taxon>Basidiomycota</taxon>
        <taxon>Agaricomycotina</taxon>
        <taxon>Agaricomycetes</taxon>
        <taxon>Agaricomycetidae</taxon>
        <taxon>Atheliales</taxon>
        <taxon>Atheliaceae</taxon>
        <taxon>Athelia</taxon>
    </lineage>
</organism>
<feature type="transmembrane region" description="Helical" evidence="1">
    <location>
        <begin position="47"/>
        <end position="68"/>
    </location>
</feature>
<protein>
    <submittedName>
        <fullName evidence="2">Uncharacterized protein</fullName>
    </submittedName>
</protein>
<dbReference type="Proteomes" id="UP000076532">
    <property type="component" value="Unassembled WGS sequence"/>
</dbReference>
<feature type="transmembrane region" description="Helical" evidence="1">
    <location>
        <begin position="7"/>
        <end position="27"/>
    </location>
</feature>
<feature type="transmembrane region" description="Helical" evidence="1">
    <location>
        <begin position="178"/>
        <end position="197"/>
    </location>
</feature>
<keyword evidence="3" id="KW-1185">Reference proteome</keyword>
<dbReference type="AlphaFoldDB" id="A0A166J998"/>
<dbReference type="PANTHER" id="PTHR35043:SF7">
    <property type="entry name" value="TRANSCRIPTION FACTOR DOMAIN-CONTAINING PROTEIN"/>
    <property type="match status" value="1"/>
</dbReference>
<dbReference type="EMBL" id="KV417553">
    <property type="protein sequence ID" value="KZP20626.1"/>
    <property type="molecule type" value="Genomic_DNA"/>
</dbReference>